<accession>A0A9X3LGB2</accession>
<dbReference type="RefSeq" id="WP_269925567.1">
    <property type="nucleotide sequence ID" value="NZ_JAMKBJ010000003.1"/>
</dbReference>
<organism evidence="1 2">
    <name type="scientific">Paenisporosarcina quisquiliarum</name>
    <dbReference type="NCBI Taxonomy" id="365346"/>
    <lineage>
        <taxon>Bacteria</taxon>
        <taxon>Bacillati</taxon>
        <taxon>Bacillota</taxon>
        <taxon>Bacilli</taxon>
        <taxon>Bacillales</taxon>
        <taxon>Caryophanaceae</taxon>
        <taxon>Paenisporosarcina</taxon>
    </lineage>
</organism>
<keyword evidence="2" id="KW-1185">Reference proteome</keyword>
<comment type="caution">
    <text evidence="1">The sequence shown here is derived from an EMBL/GenBank/DDBJ whole genome shotgun (WGS) entry which is preliminary data.</text>
</comment>
<evidence type="ECO:0000313" key="1">
    <source>
        <dbReference type="EMBL" id="MCZ8536466.1"/>
    </source>
</evidence>
<protein>
    <submittedName>
        <fullName evidence="1">Uncharacterized protein</fullName>
    </submittedName>
</protein>
<dbReference type="AlphaFoldDB" id="A0A9X3LGB2"/>
<sequence>MGRTMMLFLDPKVRQHKKSQKQIEGTFLLVKNRVIADDEISDYCNDCFEVLSYHEEYDACYCEPCNAWREEACTDPTCEYCELRPKRPLT</sequence>
<proteinExistence type="predicted"/>
<gene>
    <name evidence="1" type="ORF">M9R32_04635</name>
</gene>
<reference evidence="1" key="1">
    <citation type="submission" date="2022-05" db="EMBL/GenBank/DDBJ databases">
        <authorList>
            <person name="Colautti A."/>
            <person name="Iacumin L."/>
        </authorList>
    </citation>
    <scope>NUCLEOTIDE SEQUENCE</scope>
    <source>
        <strain evidence="1">SK 55</strain>
    </source>
</reference>
<dbReference type="Proteomes" id="UP001152173">
    <property type="component" value="Unassembled WGS sequence"/>
</dbReference>
<dbReference type="EMBL" id="JAMKBJ010000003">
    <property type="protein sequence ID" value="MCZ8536466.1"/>
    <property type="molecule type" value="Genomic_DNA"/>
</dbReference>
<evidence type="ECO:0000313" key="2">
    <source>
        <dbReference type="Proteomes" id="UP001152173"/>
    </source>
</evidence>
<name>A0A9X3LGB2_9BACL</name>